<proteinExistence type="predicted"/>
<evidence type="ECO:0000313" key="1">
    <source>
        <dbReference type="EMBL" id="CAD9820294.1"/>
    </source>
</evidence>
<protein>
    <submittedName>
        <fullName evidence="1">Uncharacterized protein</fullName>
    </submittedName>
</protein>
<organism evidence="1">
    <name type="scientific">Attheya septentrionalis</name>
    <dbReference type="NCBI Taxonomy" id="420275"/>
    <lineage>
        <taxon>Eukaryota</taxon>
        <taxon>Sar</taxon>
        <taxon>Stramenopiles</taxon>
        <taxon>Ochrophyta</taxon>
        <taxon>Bacillariophyta</taxon>
        <taxon>Coscinodiscophyceae</taxon>
        <taxon>Chaetocerotophycidae</taxon>
        <taxon>Chaetocerotales</taxon>
        <taxon>Attheyaceae</taxon>
        <taxon>Attheya</taxon>
    </lineage>
</organism>
<reference evidence="1" key="1">
    <citation type="submission" date="2021-01" db="EMBL/GenBank/DDBJ databases">
        <authorList>
            <person name="Corre E."/>
            <person name="Pelletier E."/>
            <person name="Niang G."/>
            <person name="Scheremetjew M."/>
            <person name="Finn R."/>
            <person name="Kale V."/>
            <person name="Holt S."/>
            <person name="Cochrane G."/>
            <person name="Meng A."/>
            <person name="Brown T."/>
            <person name="Cohen L."/>
        </authorList>
    </citation>
    <scope>NUCLEOTIDE SEQUENCE</scope>
    <source>
        <strain evidence="1">CCMP2084</strain>
    </source>
</reference>
<dbReference type="EMBL" id="HBHQ01018108">
    <property type="protein sequence ID" value="CAD9820294.1"/>
    <property type="molecule type" value="Transcribed_RNA"/>
</dbReference>
<gene>
    <name evidence="1" type="ORF">ASEP1449_LOCUS12127</name>
</gene>
<accession>A0A7S2UK26</accession>
<sequence>MHGTIPVKDETPVYLKIVNPHDSEVNVEVSFAAEHDMDANDEEFVVVLAPGESHGAFTFHGHIFGLYNVGEDYSNMGHIVVDAKVGEVQELYVDIEDEL</sequence>
<dbReference type="AlphaFoldDB" id="A0A7S2UK26"/>
<name>A0A7S2UK26_9STRA</name>